<keyword evidence="1" id="KW-0812">Transmembrane</keyword>
<evidence type="ECO:0000256" key="1">
    <source>
        <dbReference type="SAM" id="Phobius"/>
    </source>
</evidence>
<feature type="transmembrane region" description="Helical" evidence="1">
    <location>
        <begin position="20"/>
        <end position="42"/>
    </location>
</feature>
<keyword evidence="1" id="KW-1133">Transmembrane helix</keyword>
<dbReference type="RefSeq" id="WP_380040321.1">
    <property type="nucleotide sequence ID" value="NZ_JBHSEH010000017.1"/>
</dbReference>
<protein>
    <submittedName>
        <fullName evidence="2">Uncharacterized protein</fullName>
    </submittedName>
</protein>
<name>A0ABV8XNQ1_9DEIO</name>
<evidence type="ECO:0000313" key="3">
    <source>
        <dbReference type="Proteomes" id="UP001595998"/>
    </source>
</evidence>
<feature type="transmembrane region" description="Helical" evidence="1">
    <location>
        <begin position="92"/>
        <end position="125"/>
    </location>
</feature>
<dbReference type="EMBL" id="JBHSEH010000017">
    <property type="protein sequence ID" value="MFC4427135.1"/>
    <property type="molecule type" value="Genomic_DNA"/>
</dbReference>
<proteinExistence type="predicted"/>
<evidence type="ECO:0000313" key="2">
    <source>
        <dbReference type="EMBL" id="MFC4427135.1"/>
    </source>
</evidence>
<keyword evidence="1" id="KW-0472">Membrane</keyword>
<sequence>MSARMAVGSVLTAALRCLGLALLAAALVSFGAATVLVVVSLITGGREAWQDAPYAWVGVFALALAFGLPAALMFGVLVAPLVALAGRVHRGWALLTSAVGGGVLVLLTTNLSFAVLGVLGGMVYAGLAQHASNETQTSNR</sequence>
<keyword evidence="3" id="KW-1185">Reference proteome</keyword>
<gene>
    <name evidence="2" type="ORF">ACFOZ9_13040</name>
</gene>
<organism evidence="2 3">
    <name type="scientific">Deinococcus navajonensis</name>
    <dbReference type="NCBI Taxonomy" id="309884"/>
    <lineage>
        <taxon>Bacteria</taxon>
        <taxon>Thermotogati</taxon>
        <taxon>Deinococcota</taxon>
        <taxon>Deinococci</taxon>
        <taxon>Deinococcales</taxon>
        <taxon>Deinococcaceae</taxon>
        <taxon>Deinococcus</taxon>
    </lineage>
</organism>
<accession>A0ABV8XNQ1</accession>
<feature type="transmembrane region" description="Helical" evidence="1">
    <location>
        <begin position="54"/>
        <end position="85"/>
    </location>
</feature>
<dbReference type="Proteomes" id="UP001595998">
    <property type="component" value="Unassembled WGS sequence"/>
</dbReference>
<comment type="caution">
    <text evidence="2">The sequence shown here is derived from an EMBL/GenBank/DDBJ whole genome shotgun (WGS) entry which is preliminary data.</text>
</comment>
<reference evidence="3" key="1">
    <citation type="journal article" date="2019" name="Int. J. Syst. Evol. Microbiol.">
        <title>The Global Catalogue of Microorganisms (GCM) 10K type strain sequencing project: providing services to taxonomists for standard genome sequencing and annotation.</title>
        <authorList>
            <consortium name="The Broad Institute Genomics Platform"/>
            <consortium name="The Broad Institute Genome Sequencing Center for Infectious Disease"/>
            <person name="Wu L."/>
            <person name="Ma J."/>
        </authorList>
    </citation>
    <scope>NUCLEOTIDE SEQUENCE [LARGE SCALE GENOMIC DNA]</scope>
    <source>
        <strain evidence="3">CCUG 56029</strain>
    </source>
</reference>